<feature type="domain" description="SaeA second Fn3-like" evidence="4">
    <location>
        <begin position="434"/>
        <end position="511"/>
    </location>
</feature>
<dbReference type="RefSeq" id="WP_076671731.1">
    <property type="nucleotide sequence ID" value="NZ_FTPP01000004.1"/>
</dbReference>
<dbReference type="InterPro" id="IPR003790">
    <property type="entry name" value="GHL10"/>
</dbReference>
<accession>A0A1R3XRJ7</accession>
<dbReference type="PANTHER" id="PTHR43405">
    <property type="entry name" value="GLYCOSYL HYDROLASE DIGH"/>
    <property type="match status" value="1"/>
</dbReference>
<reference evidence="6" key="1">
    <citation type="submission" date="2017-01" db="EMBL/GenBank/DDBJ databases">
        <authorList>
            <person name="Varghese N."/>
            <person name="Submissions S."/>
        </authorList>
    </citation>
    <scope>NUCLEOTIDE SEQUENCE [LARGE SCALE GENOMIC DNA]</scope>
    <source>
        <strain evidence="6">LP100</strain>
    </source>
</reference>
<dbReference type="AlphaFoldDB" id="A0A1R3XRJ7"/>
<dbReference type="OrthoDB" id="9773203at2"/>
<evidence type="ECO:0000313" key="5">
    <source>
        <dbReference type="EMBL" id="SIT94480.1"/>
    </source>
</evidence>
<dbReference type="Gene3D" id="3.20.20.80">
    <property type="entry name" value="Glycosidases"/>
    <property type="match status" value="1"/>
</dbReference>
<feature type="chain" id="PRO_5013385962" evidence="2">
    <location>
        <begin position="21"/>
        <end position="514"/>
    </location>
</feature>
<dbReference type="STRING" id="1317125.SAMN05444128_3594"/>
<keyword evidence="1 2" id="KW-0732">Signal</keyword>
<evidence type="ECO:0000313" key="6">
    <source>
        <dbReference type="Proteomes" id="UP000187181"/>
    </source>
</evidence>
<name>A0A1R3XRJ7_9BACT</name>
<evidence type="ECO:0000259" key="4">
    <source>
        <dbReference type="Pfam" id="PF25833"/>
    </source>
</evidence>
<dbReference type="PANTHER" id="PTHR43405:SF1">
    <property type="entry name" value="GLYCOSYL HYDROLASE DIGH"/>
    <property type="match status" value="1"/>
</dbReference>
<keyword evidence="6" id="KW-1185">Reference proteome</keyword>
<organism evidence="5 6">
    <name type="scientific">Pontibacter indicus</name>
    <dbReference type="NCBI Taxonomy" id="1317125"/>
    <lineage>
        <taxon>Bacteria</taxon>
        <taxon>Pseudomonadati</taxon>
        <taxon>Bacteroidota</taxon>
        <taxon>Cytophagia</taxon>
        <taxon>Cytophagales</taxon>
        <taxon>Hymenobacteraceae</taxon>
        <taxon>Pontibacter</taxon>
    </lineage>
</organism>
<dbReference type="Gene3D" id="2.60.40.10">
    <property type="entry name" value="Immunoglobulins"/>
    <property type="match status" value="1"/>
</dbReference>
<feature type="signal peptide" evidence="2">
    <location>
        <begin position="1"/>
        <end position="20"/>
    </location>
</feature>
<evidence type="ECO:0000256" key="1">
    <source>
        <dbReference type="ARBA" id="ARBA00022729"/>
    </source>
</evidence>
<dbReference type="Pfam" id="PF02638">
    <property type="entry name" value="GHL10"/>
    <property type="match status" value="1"/>
</dbReference>
<dbReference type="InterPro" id="IPR058692">
    <property type="entry name" value="Fn3_SaeA_2nd"/>
</dbReference>
<protein>
    <submittedName>
        <fullName evidence="5">Uncharacterized lipoprotein YddW, UPF0748 family</fullName>
    </submittedName>
</protein>
<feature type="domain" description="Glycosyl hydrolase-like 10" evidence="3">
    <location>
        <begin position="30"/>
        <end position="338"/>
    </location>
</feature>
<gene>
    <name evidence="5" type="ORF">SAMN05444128_3594</name>
</gene>
<dbReference type="InterPro" id="IPR017853">
    <property type="entry name" value="GH"/>
</dbReference>
<dbReference type="Proteomes" id="UP000187181">
    <property type="component" value="Unassembled WGS sequence"/>
</dbReference>
<evidence type="ECO:0000256" key="2">
    <source>
        <dbReference type="SAM" id="SignalP"/>
    </source>
</evidence>
<dbReference type="InterPro" id="IPR052177">
    <property type="entry name" value="Divisome_Glycosyl_Hydrolase"/>
</dbReference>
<keyword evidence="5" id="KW-0449">Lipoprotein</keyword>
<sequence length="514" mass="59988">MIRNFTLLATLLLSSISLFAQVSKHPPKREFRGVWIATVQNIDWPSKPKQGVDSQQQMQELVDIFDAHQKTGINAVMLQVRPSADAFYAKGREQWSMFLTGKQGTLPEPFYDPLEFAIEEAHKRGMELHAWINPYRASTSLVDSLVSTEHISRIQPDWFFTYGDKKYFNPGLPEVRHYLVDVIMDVVRNYDIDGIHFDDYFYPYPGKAALPDSITYMLHKQGIANVEDWRRNNVDQLIKDLSEAIKKEKKHVKFGISPFAIWRNKVQDPNGSESSGGLSGYSALYADARKWMQEGWLDYINPQLYFPFGYTPAPYEKLLDWWAANSYGKHVYIGQGVYRAMEDREGWRDRQQLPNQVRYLSANPRVQGSVYFSSRSLTNNLAGFRDSLQHDLYRYPALQPVMPWLGMAKPAQPESVREDKFLLVFPRLRKAIIRWDYPDQEEDVYGFVVYRFDENEPINLEHARNIRRIQFNDYELGFFDETAERGKTYKYVVTSIDRLKNESAPSNVYLKKVR</sequence>
<dbReference type="SUPFAM" id="SSF51445">
    <property type="entry name" value="(Trans)glycosidases"/>
    <property type="match status" value="1"/>
</dbReference>
<dbReference type="Pfam" id="PF25833">
    <property type="entry name" value="Fn3_SaeA_3rd"/>
    <property type="match status" value="1"/>
</dbReference>
<dbReference type="InterPro" id="IPR013783">
    <property type="entry name" value="Ig-like_fold"/>
</dbReference>
<evidence type="ECO:0000259" key="3">
    <source>
        <dbReference type="Pfam" id="PF02638"/>
    </source>
</evidence>
<proteinExistence type="predicted"/>
<dbReference type="EMBL" id="FTPP01000004">
    <property type="protein sequence ID" value="SIT94480.1"/>
    <property type="molecule type" value="Genomic_DNA"/>
</dbReference>